<organism evidence="1 2">
    <name type="scientific">Necator americanus</name>
    <name type="common">Human hookworm</name>
    <dbReference type="NCBI Taxonomy" id="51031"/>
    <lineage>
        <taxon>Eukaryota</taxon>
        <taxon>Metazoa</taxon>
        <taxon>Ecdysozoa</taxon>
        <taxon>Nematoda</taxon>
        <taxon>Chromadorea</taxon>
        <taxon>Rhabditida</taxon>
        <taxon>Rhabditina</taxon>
        <taxon>Rhabditomorpha</taxon>
        <taxon>Strongyloidea</taxon>
        <taxon>Ancylostomatidae</taxon>
        <taxon>Bunostominae</taxon>
        <taxon>Necator</taxon>
    </lineage>
</organism>
<reference evidence="1 2" key="1">
    <citation type="submission" date="2023-08" db="EMBL/GenBank/DDBJ databases">
        <title>A Necator americanus chromosomal reference genome.</title>
        <authorList>
            <person name="Ilik V."/>
            <person name="Petrzelkova K.J."/>
            <person name="Pardy F."/>
            <person name="Fuh T."/>
            <person name="Niatou-Singa F.S."/>
            <person name="Gouil Q."/>
            <person name="Baker L."/>
            <person name="Ritchie M.E."/>
            <person name="Jex A.R."/>
            <person name="Gazzola D."/>
            <person name="Li H."/>
            <person name="Toshio Fujiwara R."/>
            <person name="Zhan B."/>
            <person name="Aroian R.V."/>
            <person name="Pafco B."/>
            <person name="Schwarz E.M."/>
        </authorList>
    </citation>
    <scope>NUCLEOTIDE SEQUENCE [LARGE SCALE GENOMIC DNA]</scope>
    <source>
        <strain evidence="1 2">Aroian</strain>
        <tissue evidence="1">Whole animal</tissue>
    </source>
</reference>
<proteinExistence type="predicted"/>
<accession>A0ABR1E3N9</accession>
<protein>
    <submittedName>
        <fullName evidence="1">Uncharacterized protein</fullName>
    </submittedName>
</protein>
<keyword evidence="2" id="KW-1185">Reference proteome</keyword>
<sequence>MLRLLFLILLVFIYVSNAIFGINYEFLIPFGLLSSLRSRYHNDYHHNHHHGLHSQGVKGRRSQGPHKSLSSLYRRMRSNWRRHLDFQEHEDPHILLFFSRRRHQFLKDWTE</sequence>
<evidence type="ECO:0000313" key="2">
    <source>
        <dbReference type="Proteomes" id="UP001303046"/>
    </source>
</evidence>
<dbReference type="EMBL" id="JAVFWL010000005">
    <property type="protein sequence ID" value="KAK6757118.1"/>
    <property type="molecule type" value="Genomic_DNA"/>
</dbReference>
<name>A0ABR1E3N9_NECAM</name>
<comment type="caution">
    <text evidence="1">The sequence shown here is derived from an EMBL/GenBank/DDBJ whole genome shotgun (WGS) entry which is preliminary data.</text>
</comment>
<evidence type="ECO:0000313" key="1">
    <source>
        <dbReference type="EMBL" id="KAK6757118.1"/>
    </source>
</evidence>
<dbReference type="Proteomes" id="UP001303046">
    <property type="component" value="Unassembled WGS sequence"/>
</dbReference>
<gene>
    <name evidence="1" type="primary">Necator_chrV.g19919</name>
    <name evidence="1" type="ORF">RB195_015127</name>
</gene>